<dbReference type="EMBL" id="FCOB02000053">
    <property type="protein sequence ID" value="SAL02883.1"/>
    <property type="molecule type" value="Genomic_DNA"/>
</dbReference>
<dbReference type="RefSeq" id="WP_087049936.1">
    <property type="nucleotide sequence ID" value="NZ_FCOB02000053.1"/>
</dbReference>
<proteinExistence type="predicted"/>
<sequence>MTTIYPETLDQLADRWTVLINQSNFCQSHAYPAALCTDVIALIRQTERMIAPDPFEQEQIGTARTLAESGDPKLALFKLHEVIEDRLNGRRS</sequence>
<evidence type="ECO:0000313" key="2">
    <source>
        <dbReference type="Proteomes" id="UP000054978"/>
    </source>
</evidence>
<keyword evidence="2" id="KW-1185">Reference proteome</keyword>
<dbReference type="AlphaFoldDB" id="A0A158E7Z1"/>
<dbReference type="OrthoDB" id="9135205at2"/>
<organism evidence="1 2">
    <name type="scientific">Caballeronia ptereochthonis</name>
    <dbReference type="NCBI Taxonomy" id="1777144"/>
    <lineage>
        <taxon>Bacteria</taxon>
        <taxon>Pseudomonadati</taxon>
        <taxon>Pseudomonadota</taxon>
        <taxon>Betaproteobacteria</taxon>
        <taxon>Burkholderiales</taxon>
        <taxon>Burkholderiaceae</taxon>
        <taxon>Caballeronia</taxon>
    </lineage>
</organism>
<gene>
    <name evidence="1" type="ORF">AWB83_06676</name>
</gene>
<reference evidence="1" key="1">
    <citation type="submission" date="2016-01" db="EMBL/GenBank/DDBJ databases">
        <authorList>
            <person name="Peeters C."/>
        </authorList>
    </citation>
    <scope>NUCLEOTIDE SEQUENCE [LARGE SCALE GENOMIC DNA]</scope>
    <source>
        <strain evidence="1">LMG 29326</strain>
    </source>
</reference>
<protein>
    <submittedName>
        <fullName evidence="1">Uncharacterized protein</fullName>
    </submittedName>
</protein>
<accession>A0A158E7Z1</accession>
<comment type="caution">
    <text evidence="1">The sequence shown here is derived from an EMBL/GenBank/DDBJ whole genome shotgun (WGS) entry which is preliminary data.</text>
</comment>
<name>A0A158E7Z1_9BURK</name>
<dbReference type="Proteomes" id="UP000054978">
    <property type="component" value="Unassembled WGS sequence"/>
</dbReference>
<evidence type="ECO:0000313" key="1">
    <source>
        <dbReference type="EMBL" id="SAL02883.1"/>
    </source>
</evidence>